<evidence type="ECO:0000256" key="3">
    <source>
        <dbReference type="ARBA" id="ARBA00019114"/>
    </source>
</evidence>
<dbReference type="Pfam" id="PF07733">
    <property type="entry name" value="DNA_pol3_alpha"/>
    <property type="match status" value="1"/>
</dbReference>
<keyword evidence="4 10" id="KW-0808">Transferase</keyword>
<dbReference type="GO" id="GO:0003887">
    <property type="term" value="F:DNA-directed DNA polymerase activity"/>
    <property type="evidence" value="ECO:0007669"/>
    <property type="project" value="UniProtKB-KW"/>
</dbReference>
<dbReference type="EMBL" id="JASJOS010000018">
    <property type="protein sequence ID" value="MDJ1485099.1"/>
    <property type="molecule type" value="Genomic_DNA"/>
</dbReference>
<dbReference type="Pfam" id="PF02811">
    <property type="entry name" value="PHP"/>
    <property type="match status" value="1"/>
</dbReference>
<dbReference type="Pfam" id="PF14579">
    <property type="entry name" value="HHH_6"/>
    <property type="match status" value="1"/>
</dbReference>
<evidence type="ECO:0000313" key="11">
    <source>
        <dbReference type="Proteomes" id="UP001241110"/>
    </source>
</evidence>
<gene>
    <name evidence="10" type="primary">dnaE</name>
    <name evidence="10" type="ORF">QNI16_31665</name>
</gene>
<reference evidence="10" key="1">
    <citation type="submission" date="2023-05" db="EMBL/GenBank/DDBJ databases">
        <authorList>
            <person name="Zhang X."/>
        </authorList>
    </citation>
    <scope>NUCLEOTIDE SEQUENCE</scope>
    <source>
        <strain evidence="10">YF14B1</strain>
    </source>
</reference>
<dbReference type="CDD" id="cd04485">
    <property type="entry name" value="DnaE_OBF"/>
    <property type="match status" value="1"/>
</dbReference>
<dbReference type="InterPro" id="IPR041931">
    <property type="entry name" value="DNA_pol3_alpha_thumb_dom"/>
</dbReference>
<comment type="subcellular location">
    <subcellularLocation>
        <location evidence="1">Cytoplasm</location>
    </subcellularLocation>
</comment>
<dbReference type="NCBIfam" id="NF004226">
    <property type="entry name" value="PRK05673.1"/>
    <property type="match status" value="1"/>
</dbReference>
<name>A0AAE3U9H1_9BACT</name>
<dbReference type="Gene3D" id="2.40.50.140">
    <property type="entry name" value="Nucleic acid-binding proteins"/>
    <property type="match status" value="1"/>
</dbReference>
<evidence type="ECO:0000256" key="7">
    <source>
        <dbReference type="ARBA" id="ARBA00022932"/>
    </source>
</evidence>
<comment type="caution">
    <text evidence="10">The sequence shown here is derived from an EMBL/GenBank/DDBJ whole genome shotgun (WGS) entry which is preliminary data.</text>
</comment>
<comment type="catalytic activity">
    <reaction evidence="8">
        <text>DNA(n) + a 2'-deoxyribonucleoside 5'-triphosphate = DNA(n+1) + diphosphate</text>
        <dbReference type="Rhea" id="RHEA:22508"/>
        <dbReference type="Rhea" id="RHEA-COMP:17339"/>
        <dbReference type="Rhea" id="RHEA-COMP:17340"/>
        <dbReference type="ChEBI" id="CHEBI:33019"/>
        <dbReference type="ChEBI" id="CHEBI:61560"/>
        <dbReference type="ChEBI" id="CHEBI:173112"/>
        <dbReference type="EC" id="2.7.7.7"/>
    </reaction>
</comment>
<dbReference type="InterPro" id="IPR004365">
    <property type="entry name" value="NA-bd_OB_tRNA"/>
</dbReference>
<evidence type="ECO:0000256" key="8">
    <source>
        <dbReference type="ARBA" id="ARBA00049244"/>
    </source>
</evidence>
<evidence type="ECO:0000256" key="2">
    <source>
        <dbReference type="ARBA" id="ARBA00012417"/>
    </source>
</evidence>
<dbReference type="InterPro" id="IPR016195">
    <property type="entry name" value="Pol/histidinol_Pase-like"/>
</dbReference>
<evidence type="ECO:0000256" key="6">
    <source>
        <dbReference type="ARBA" id="ARBA00022705"/>
    </source>
</evidence>
<dbReference type="GO" id="GO:0006260">
    <property type="term" value="P:DNA replication"/>
    <property type="evidence" value="ECO:0007669"/>
    <property type="project" value="UniProtKB-KW"/>
</dbReference>
<dbReference type="InterPro" id="IPR011708">
    <property type="entry name" value="DNA_pol3_alpha_NTPase_dom"/>
</dbReference>
<dbReference type="GO" id="GO:0005737">
    <property type="term" value="C:cytoplasm"/>
    <property type="evidence" value="ECO:0007669"/>
    <property type="project" value="UniProtKB-SubCell"/>
</dbReference>
<dbReference type="SUPFAM" id="SSF50249">
    <property type="entry name" value="Nucleic acid-binding proteins"/>
    <property type="match status" value="1"/>
</dbReference>
<evidence type="ECO:0000256" key="5">
    <source>
        <dbReference type="ARBA" id="ARBA00022695"/>
    </source>
</evidence>
<proteinExistence type="predicted"/>
<dbReference type="Pfam" id="PF01336">
    <property type="entry name" value="tRNA_anti-codon"/>
    <property type="match status" value="1"/>
</dbReference>
<evidence type="ECO:0000259" key="9">
    <source>
        <dbReference type="SMART" id="SM00481"/>
    </source>
</evidence>
<dbReference type="Pfam" id="PF17657">
    <property type="entry name" value="DNA_pol3_finger"/>
    <property type="match status" value="1"/>
</dbReference>
<dbReference type="Proteomes" id="UP001241110">
    <property type="component" value="Unassembled WGS sequence"/>
</dbReference>
<dbReference type="InterPro" id="IPR004013">
    <property type="entry name" value="PHP_dom"/>
</dbReference>
<dbReference type="NCBIfam" id="TIGR00594">
    <property type="entry name" value="polc"/>
    <property type="match status" value="1"/>
</dbReference>
<feature type="domain" description="Polymerase/histidinol phosphatase N-terminal" evidence="9">
    <location>
        <begin position="5"/>
        <end position="72"/>
    </location>
</feature>
<dbReference type="Gene3D" id="1.10.150.870">
    <property type="match status" value="1"/>
</dbReference>
<dbReference type="PANTHER" id="PTHR32294:SF0">
    <property type="entry name" value="DNA POLYMERASE III SUBUNIT ALPHA"/>
    <property type="match status" value="1"/>
</dbReference>
<accession>A0AAE3U9H1</accession>
<dbReference type="EC" id="2.7.7.7" evidence="2"/>
<dbReference type="InterPro" id="IPR029460">
    <property type="entry name" value="DNAPol_HHH"/>
</dbReference>
<evidence type="ECO:0000313" key="10">
    <source>
        <dbReference type="EMBL" id="MDJ1485099.1"/>
    </source>
</evidence>
<dbReference type="InterPro" id="IPR004805">
    <property type="entry name" value="DnaE2/DnaE/PolC"/>
</dbReference>
<evidence type="ECO:0000256" key="4">
    <source>
        <dbReference type="ARBA" id="ARBA00022679"/>
    </source>
</evidence>
<dbReference type="RefSeq" id="WP_313987182.1">
    <property type="nucleotide sequence ID" value="NZ_JASJOS010000018.1"/>
</dbReference>
<dbReference type="Gene3D" id="3.20.20.140">
    <property type="entry name" value="Metal-dependent hydrolases"/>
    <property type="match status" value="1"/>
</dbReference>
<sequence length="1193" mass="134773">MPVFSHLHCHTQFSLLDGAADISKLMKKAKADGMPAVALTDHGNMFGAFKFVAEASKNDIKPIVGCEFYMVENRLKKEFSKEDKDVRNHQLLLAKNQEGYKNLAKLCSLGYMEGLYSKWPRIDKEILLKYHTGLIATTCCIGAEVPQAILHQSEEIAEQKFKWWLDLFGEDYYVELQRHKLDDQEKVNAVLLRFAAKYNVKVIASNDSHYVNQDDANAHDILLCVNTGELQSKPVWKGDGFGGKDYRFGFPNNEFYFKNTAEMSDLFKDLPQAIDNTNEIVDKIDTLKLKKDILLPNFPIPPGFTDGDDYLHHLTYEGAKRRYNGLPLDAVIKPDENLPLPQEVVERLDFELHTIKTMGFAGYFLIVSDFIKAGRELGVMIGPGRGSAAGSAVAYCIGITNLDPVKYQLLFERFLNPDRKSMPDIDTDFDDAGRQKVIDYVVEKYGRNQVAQIITYGTMATKSAIKDVARVMEYPLMDTNILTKLIPDKPTYGINFQKLIHMPLEDLADIVTPDELENVKKVRQLYNGKDLAATVLREAEKLEGTVRNTGIHAAGIIIAPDDLTNILPVSTAKDSDLLVTQFDGKVIEDAGVIKMDFLGLRNLTIIRDCLNLIKRNHGVEIEIDNIPLDDAPTYELFQRGETNAVFQFESDGMKKYMKDLKPDRFDDLIAMNALYRPGPIAYIPNYVNRKHGREEVTYDLPEMEEFLKDTYGITVYQEQVMLLSQKLAGFTKGDADVLRKAMGKKDRKTLDKLKPQFINNAKAKGLSEKKLEKIWTDWEAFASYAFNKSHSTCYAFVAYQTAYLKTHYAAEYMAAVMTSCLGNIEKITFFMEECKRAGIPVLGPDVNESSIVFDVNKAGQIRFGLGAIKGAGEAAVGDLINERETNGPYKDIFDLTKRVNLRTVNKKTFESLAYGGAFDSFGLHRAQYFADNGGTLIEKAIKFGNQAQSEKGKIQQSLFGGADGGGELPPPRVMPCEQWTEIERLKHEKEVVGFYISGHPLDQYRIEMSQFAITPIDQVENFKNREINIAGIITKTGTRISKSGNPFTIFTLEDYNASMEIALFGENHVKFANYLQEGGFIFIKGKYEPRFFNSTDQFEFKPQQMQLLSEMRQKLCKGVQLSLDLTTINATVISKLADLAKNYPGDCELRISLSDSREKMQVEGKSRLYRINPSNELIKEIEEMDGVVYKLVW</sequence>
<dbReference type="InterPro" id="IPR040982">
    <property type="entry name" value="DNA_pol3_finger"/>
</dbReference>
<dbReference type="GO" id="GO:0008408">
    <property type="term" value="F:3'-5' exonuclease activity"/>
    <property type="evidence" value="ECO:0007669"/>
    <property type="project" value="InterPro"/>
</dbReference>
<dbReference type="SMART" id="SM00481">
    <property type="entry name" value="POLIIIAc"/>
    <property type="match status" value="1"/>
</dbReference>
<dbReference type="PANTHER" id="PTHR32294">
    <property type="entry name" value="DNA POLYMERASE III SUBUNIT ALPHA"/>
    <property type="match status" value="1"/>
</dbReference>
<protein>
    <recommendedName>
        <fullName evidence="3">DNA polymerase III subunit alpha</fullName>
        <ecNumber evidence="2">2.7.7.7</ecNumber>
    </recommendedName>
</protein>
<dbReference type="SUPFAM" id="SSF89550">
    <property type="entry name" value="PHP domain-like"/>
    <property type="match status" value="1"/>
</dbReference>
<dbReference type="Gene3D" id="1.10.10.1600">
    <property type="entry name" value="Bacterial DNA polymerase III alpha subunit, thumb domain"/>
    <property type="match status" value="1"/>
</dbReference>
<organism evidence="10 11">
    <name type="scientific">Xanthocytophaga flava</name>
    <dbReference type="NCBI Taxonomy" id="3048013"/>
    <lineage>
        <taxon>Bacteria</taxon>
        <taxon>Pseudomonadati</taxon>
        <taxon>Bacteroidota</taxon>
        <taxon>Cytophagia</taxon>
        <taxon>Cytophagales</taxon>
        <taxon>Rhodocytophagaceae</taxon>
        <taxon>Xanthocytophaga</taxon>
    </lineage>
</organism>
<keyword evidence="6" id="KW-0235">DNA replication</keyword>
<dbReference type="InterPro" id="IPR012340">
    <property type="entry name" value="NA-bd_OB-fold"/>
</dbReference>
<dbReference type="AlphaFoldDB" id="A0AAE3U9H1"/>
<dbReference type="InterPro" id="IPR003141">
    <property type="entry name" value="Pol/His_phosphatase_N"/>
</dbReference>
<dbReference type="GO" id="GO:0003676">
    <property type="term" value="F:nucleic acid binding"/>
    <property type="evidence" value="ECO:0007669"/>
    <property type="project" value="InterPro"/>
</dbReference>
<keyword evidence="7" id="KW-0239">DNA-directed DNA polymerase</keyword>
<evidence type="ECO:0000256" key="1">
    <source>
        <dbReference type="ARBA" id="ARBA00004496"/>
    </source>
</evidence>
<keyword evidence="5 10" id="KW-0548">Nucleotidyltransferase</keyword>
<dbReference type="CDD" id="cd12113">
    <property type="entry name" value="PHP_PolIIIA_DnaE3"/>
    <property type="match status" value="1"/>
</dbReference>